<keyword evidence="1" id="KW-1133">Transmembrane helix</keyword>
<name>A0ABM8A242_STRNI</name>
<dbReference type="EMBL" id="AP026073">
    <property type="protein sequence ID" value="BDM72679.1"/>
    <property type="molecule type" value="Genomic_DNA"/>
</dbReference>
<proteinExistence type="predicted"/>
<sequence length="219" mass="23898">MPADGLTDGLTDGPADGAMDVARVVRRNYAALVRLLVLRLVLALGLCALPVVLVRLGVPNVFAVWLLTVAGMFVAAFTFYRLGYGIRVARCARVLRHYPLEFHTRVSKKGEKWTRYGNVFTVRVSTRGRHGAPLMKAVNAAGRRCWPQGLDGGVWVAGDLPFGGVMVAPDGDAMLFLKPADWDKLAPQRAQAGAERVERAERAGLTQKTTRAWMMRPGA</sequence>
<evidence type="ECO:0008006" key="4">
    <source>
        <dbReference type="Google" id="ProtNLM"/>
    </source>
</evidence>
<keyword evidence="1" id="KW-0472">Membrane</keyword>
<evidence type="ECO:0000313" key="2">
    <source>
        <dbReference type="EMBL" id="BDM72679.1"/>
    </source>
</evidence>
<accession>A0ABM8A242</accession>
<gene>
    <name evidence="2" type="ORF">HEK616_61660</name>
</gene>
<feature type="transmembrane region" description="Helical" evidence="1">
    <location>
        <begin position="36"/>
        <end position="56"/>
    </location>
</feature>
<organism evidence="2 3">
    <name type="scientific">Streptomyces nigrescens</name>
    <dbReference type="NCBI Taxonomy" id="1920"/>
    <lineage>
        <taxon>Bacteria</taxon>
        <taxon>Bacillati</taxon>
        <taxon>Actinomycetota</taxon>
        <taxon>Actinomycetes</taxon>
        <taxon>Kitasatosporales</taxon>
        <taxon>Streptomycetaceae</taxon>
        <taxon>Streptomyces</taxon>
    </lineage>
</organism>
<keyword evidence="1" id="KW-0812">Transmembrane</keyword>
<protein>
    <recommendedName>
        <fullName evidence="4">Integral membrane protein</fullName>
    </recommendedName>
</protein>
<feature type="transmembrane region" description="Helical" evidence="1">
    <location>
        <begin position="62"/>
        <end position="80"/>
    </location>
</feature>
<evidence type="ECO:0000256" key="1">
    <source>
        <dbReference type="SAM" id="Phobius"/>
    </source>
</evidence>
<dbReference type="Proteomes" id="UP001059597">
    <property type="component" value="Chromosome"/>
</dbReference>
<evidence type="ECO:0000313" key="3">
    <source>
        <dbReference type="Proteomes" id="UP001059597"/>
    </source>
</evidence>
<keyword evidence="3" id="KW-1185">Reference proteome</keyword>
<reference evidence="2" key="1">
    <citation type="submission" date="2022-06" db="EMBL/GenBank/DDBJ databases">
        <title>Complete genome sequence of Streptomyces nigrescens HEK616.</title>
        <authorList>
            <person name="Asamizu S."/>
            <person name="Onaka H."/>
        </authorList>
    </citation>
    <scope>NUCLEOTIDE SEQUENCE</scope>
    <source>
        <strain evidence="2">HEK616</strain>
    </source>
</reference>